<feature type="domain" description="Resolvase/invertase-type recombinase catalytic" evidence="1">
    <location>
        <begin position="1"/>
        <end position="59"/>
    </location>
</feature>
<dbReference type="Pfam" id="PF00239">
    <property type="entry name" value="Resolvase"/>
    <property type="match status" value="1"/>
</dbReference>
<accession>A0A4Z0MBZ9</accession>
<dbReference type="OrthoDB" id="885320at2"/>
<gene>
    <name evidence="2" type="ORF">EU557_24900</name>
</gene>
<evidence type="ECO:0000259" key="1">
    <source>
        <dbReference type="PROSITE" id="PS51736"/>
    </source>
</evidence>
<dbReference type="EMBL" id="SRKZ01000011">
    <property type="protein sequence ID" value="TGD77019.1"/>
    <property type="molecule type" value="Genomic_DNA"/>
</dbReference>
<evidence type="ECO:0000313" key="3">
    <source>
        <dbReference type="Proteomes" id="UP000298284"/>
    </source>
</evidence>
<dbReference type="PROSITE" id="PS51736">
    <property type="entry name" value="RECOMBINASES_3"/>
    <property type="match status" value="1"/>
</dbReference>
<dbReference type="SUPFAM" id="SSF53041">
    <property type="entry name" value="Resolvase-like"/>
    <property type="match status" value="1"/>
</dbReference>
<proteinExistence type="predicted"/>
<sequence length="78" mass="8275">MVAALHARQVRFVALDPGIDTATPAGRSVLGLFAALAGYGRESIHERATAGMRPPTQAGPCKRLVQNVTVCWNCLCPN</sequence>
<dbReference type="GO" id="GO:0000150">
    <property type="term" value="F:DNA strand exchange activity"/>
    <property type="evidence" value="ECO:0007669"/>
    <property type="project" value="InterPro"/>
</dbReference>
<evidence type="ECO:0000313" key="2">
    <source>
        <dbReference type="EMBL" id="TGD77019.1"/>
    </source>
</evidence>
<dbReference type="AlphaFoldDB" id="A0A4Z0MBZ9"/>
<dbReference type="Gene3D" id="3.40.50.1390">
    <property type="entry name" value="Resolvase, N-terminal catalytic domain"/>
    <property type="match status" value="1"/>
</dbReference>
<dbReference type="Proteomes" id="UP000298284">
    <property type="component" value="Unassembled WGS sequence"/>
</dbReference>
<dbReference type="InterPro" id="IPR006119">
    <property type="entry name" value="Resolv_N"/>
</dbReference>
<organism evidence="2 3">
    <name type="scientific">Hymenobacter wooponensis</name>
    <dbReference type="NCBI Taxonomy" id="1525360"/>
    <lineage>
        <taxon>Bacteria</taxon>
        <taxon>Pseudomonadati</taxon>
        <taxon>Bacteroidota</taxon>
        <taxon>Cytophagia</taxon>
        <taxon>Cytophagales</taxon>
        <taxon>Hymenobacteraceae</taxon>
        <taxon>Hymenobacter</taxon>
    </lineage>
</organism>
<dbReference type="InterPro" id="IPR036162">
    <property type="entry name" value="Resolvase-like_N_sf"/>
</dbReference>
<name>A0A4Z0MBZ9_9BACT</name>
<dbReference type="GO" id="GO:0003677">
    <property type="term" value="F:DNA binding"/>
    <property type="evidence" value="ECO:0007669"/>
    <property type="project" value="InterPro"/>
</dbReference>
<protein>
    <recommendedName>
        <fullName evidence="1">Resolvase/invertase-type recombinase catalytic domain-containing protein</fullName>
    </recommendedName>
</protein>
<comment type="caution">
    <text evidence="2">The sequence shown here is derived from an EMBL/GenBank/DDBJ whole genome shotgun (WGS) entry which is preliminary data.</text>
</comment>
<keyword evidence="3" id="KW-1185">Reference proteome</keyword>
<reference evidence="2 3" key="1">
    <citation type="submission" date="2019-04" db="EMBL/GenBank/DDBJ databases">
        <authorList>
            <person name="Feng G."/>
            <person name="Zhang J."/>
            <person name="Zhu H."/>
        </authorList>
    </citation>
    <scope>NUCLEOTIDE SEQUENCE [LARGE SCALE GENOMIC DNA]</scope>
    <source>
        <strain evidence="2 3">JCM 19491</strain>
    </source>
</reference>